<dbReference type="InterPro" id="IPR020449">
    <property type="entry name" value="Tscrpt_reg_AraC-type_HTH"/>
</dbReference>
<evidence type="ECO:0000256" key="1">
    <source>
        <dbReference type="ARBA" id="ARBA00004496"/>
    </source>
</evidence>
<comment type="function">
    <text evidence="6">Regulatory protein of the TOL plasmid xyl operons. XylS activates the xylXYZLTEGFJQKIH operon required for the degradation of toluene, m-xylene and p-xylene.</text>
</comment>
<organism evidence="9 10">
    <name type="scientific">Pseudomonas nitroreducens</name>
    <dbReference type="NCBI Taxonomy" id="46680"/>
    <lineage>
        <taxon>Bacteria</taxon>
        <taxon>Pseudomonadati</taxon>
        <taxon>Pseudomonadota</taxon>
        <taxon>Gammaproteobacteria</taxon>
        <taxon>Pseudomonadales</taxon>
        <taxon>Pseudomonadaceae</taxon>
        <taxon>Pseudomonas</taxon>
    </lineage>
</organism>
<evidence type="ECO:0000256" key="2">
    <source>
        <dbReference type="ARBA" id="ARBA00023015"/>
    </source>
</evidence>
<dbReference type="PRINTS" id="PR00032">
    <property type="entry name" value="HTHARAC"/>
</dbReference>
<dbReference type="InterPro" id="IPR050204">
    <property type="entry name" value="AraC_XylS_family_regulators"/>
</dbReference>
<dbReference type="SUPFAM" id="SSF51215">
    <property type="entry name" value="Regulatory protein AraC"/>
    <property type="match status" value="1"/>
</dbReference>
<dbReference type="Gene3D" id="1.10.10.60">
    <property type="entry name" value="Homeodomain-like"/>
    <property type="match status" value="2"/>
</dbReference>
<evidence type="ECO:0000313" key="8">
    <source>
        <dbReference type="EMBL" id="MBG6291915.1"/>
    </source>
</evidence>
<reference evidence="9 10" key="1">
    <citation type="submission" date="2020-02" db="EMBL/GenBank/DDBJ databases">
        <title>Integrative conjugative elements (ICEs) and plasmids drive adaptation of Pseudomonas nitroreducens strain HBP1 to wastewater environment.</title>
        <authorList>
            <person name="Sentchilo V."/>
            <person name="Carraro N."/>
            <person name="Bertelli C."/>
            <person name="van der Meer J.R."/>
        </authorList>
    </citation>
    <scope>NUCLEOTIDE SEQUENCE [LARGE SCALE GENOMIC DNA]</scope>
    <source>
        <strain evidence="9 10">HBP1</strain>
    </source>
</reference>
<dbReference type="InterPro" id="IPR018062">
    <property type="entry name" value="HTH_AraC-typ_CS"/>
</dbReference>
<keyword evidence="2" id="KW-0805">Transcription regulation</keyword>
<dbReference type="PROSITE" id="PS01124">
    <property type="entry name" value="HTH_ARAC_FAMILY_2"/>
    <property type="match status" value="1"/>
</dbReference>
<dbReference type="EMBL" id="JADTFC010000155">
    <property type="protein sequence ID" value="MBG6291915.1"/>
    <property type="molecule type" value="Genomic_DNA"/>
</dbReference>
<keyword evidence="4" id="KW-0010">Activator</keyword>
<dbReference type="PROSITE" id="PS00041">
    <property type="entry name" value="HTH_ARAC_FAMILY_1"/>
    <property type="match status" value="1"/>
</dbReference>
<dbReference type="EMBL" id="CP049140">
    <property type="protein sequence ID" value="QIE86193.1"/>
    <property type="molecule type" value="Genomic_DNA"/>
</dbReference>
<dbReference type="GO" id="GO:0043565">
    <property type="term" value="F:sequence-specific DNA binding"/>
    <property type="evidence" value="ECO:0007669"/>
    <property type="project" value="InterPro"/>
</dbReference>
<evidence type="ECO:0000313" key="9">
    <source>
        <dbReference type="EMBL" id="QIE86193.1"/>
    </source>
</evidence>
<dbReference type="SMART" id="SM00342">
    <property type="entry name" value="HTH_ARAC"/>
    <property type="match status" value="1"/>
</dbReference>
<dbReference type="CDD" id="cd06986">
    <property type="entry name" value="cupin_MmsR-like_N"/>
    <property type="match status" value="1"/>
</dbReference>
<feature type="domain" description="HTH araC/xylS-type" evidence="7">
    <location>
        <begin position="205"/>
        <end position="303"/>
    </location>
</feature>
<dbReference type="Proteomes" id="UP000501063">
    <property type="component" value="Chromosome"/>
</dbReference>
<evidence type="ECO:0000313" key="11">
    <source>
        <dbReference type="Proteomes" id="UP000608450"/>
    </source>
</evidence>
<dbReference type="PANTHER" id="PTHR46796">
    <property type="entry name" value="HTH-TYPE TRANSCRIPTIONAL ACTIVATOR RHAS-RELATED"/>
    <property type="match status" value="1"/>
</dbReference>
<evidence type="ECO:0000256" key="3">
    <source>
        <dbReference type="ARBA" id="ARBA00023125"/>
    </source>
</evidence>
<evidence type="ECO:0000259" key="7">
    <source>
        <dbReference type="PROSITE" id="PS01124"/>
    </source>
</evidence>
<keyword evidence="5" id="KW-0804">Transcription</keyword>
<dbReference type="InterPro" id="IPR037923">
    <property type="entry name" value="HTH-like"/>
</dbReference>
<dbReference type="PANTHER" id="PTHR46796:SF7">
    <property type="entry name" value="ARAC FAMILY TRANSCRIPTIONAL REGULATOR"/>
    <property type="match status" value="1"/>
</dbReference>
<dbReference type="GO" id="GO:0005737">
    <property type="term" value="C:cytoplasm"/>
    <property type="evidence" value="ECO:0007669"/>
    <property type="project" value="UniProtKB-SubCell"/>
</dbReference>
<dbReference type="Pfam" id="PF02311">
    <property type="entry name" value="AraC_binding"/>
    <property type="match status" value="1"/>
</dbReference>
<evidence type="ECO:0000313" key="10">
    <source>
        <dbReference type="Proteomes" id="UP000501063"/>
    </source>
</evidence>
<dbReference type="SUPFAM" id="SSF46689">
    <property type="entry name" value="Homeodomain-like"/>
    <property type="match status" value="2"/>
</dbReference>
<dbReference type="AlphaFoldDB" id="A0A6G6ITC0"/>
<dbReference type="Gene3D" id="2.60.120.280">
    <property type="entry name" value="Regulatory protein AraC"/>
    <property type="match status" value="1"/>
</dbReference>
<dbReference type="InterPro" id="IPR003313">
    <property type="entry name" value="AraC-bd"/>
</dbReference>
<dbReference type="InterPro" id="IPR018060">
    <property type="entry name" value="HTH_AraC"/>
</dbReference>
<dbReference type="Proteomes" id="UP000608450">
    <property type="component" value="Unassembled WGS sequence"/>
</dbReference>
<keyword evidence="11" id="KW-1185">Reference proteome</keyword>
<dbReference type="GO" id="GO:0009893">
    <property type="term" value="P:positive regulation of metabolic process"/>
    <property type="evidence" value="ECO:0007669"/>
    <property type="project" value="UniProtKB-ARBA"/>
</dbReference>
<comment type="subcellular location">
    <subcellularLocation>
        <location evidence="1">Cytoplasm</location>
    </subcellularLocation>
</comment>
<dbReference type="KEGG" id="pnt:G5B91_07920"/>
<evidence type="ECO:0000256" key="5">
    <source>
        <dbReference type="ARBA" id="ARBA00023163"/>
    </source>
</evidence>
<reference evidence="8 11" key="2">
    <citation type="submission" date="2020-11" db="EMBL/GenBank/DDBJ databases">
        <title>Enhanced detection system for hospital associated transmission using whole genome sequencing surveillance.</title>
        <authorList>
            <person name="Harrison L.H."/>
            <person name="Van Tyne D."/>
            <person name="Marsh J.W."/>
            <person name="Griffith M.P."/>
            <person name="Snyder D.J."/>
            <person name="Cooper V.S."/>
            <person name="Mustapha M."/>
        </authorList>
    </citation>
    <scope>NUCLEOTIDE SEQUENCE [LARGE SCALE GENOMIC DNA]</scope>
    <source>
        <strain evidence="8 11">PSA00705</strain>
    </source>
</reference>
<evidence type="ECO:0000256" key="6">
    <source>
        <dbReference type="ARBA" id="ARBA00037345"/>
    </source>
</evidence>
<gene>
    <name evidence="9" type="ORF">G5B91_07920</name>
    <name evidence="8" type="ORF">I5I61_31045</name>
</gene>
<keyword evidence="3" id="KW-0238">DNA-binding</keyword>
<evidence type="ECO:0000256" key="4">
    <source>
        <dbReference type="ARBA" id="ARBA00023159"/>
    </source>
</evidence>
<dbReference type="RefSeq" id="WP_051445676.1">
    <property type="nucleotide sequence ID" value="NZ_CP049140.1"/>
</dbReference>
<sequence length="306" mass="34741">MDGRSWHCRFRRPAVSRPLISTWPLPQQGVRFITPPRLRRALDRHPLGQACYPLALGYYPAAVGHRMERDSPDDHLLIYCSAGQGWLETADGRFEVSSGDLLVLPKGRAHAYGADPQRPWSIFWVHLEGRLAEDFLRPLGKSPRLRVGVQPRLLGEFDALLALRRQGLSLPHFIHAAHLLQSLLTSLALRPARARLKSGRVLDVEAVQAMMREHLHDALNLDELAAQFRLSRFHFAKTYRALTGQAPIQDFIRLKMTHACRLLDQGNLEVRQVAEQLGYADPYYFSRLFKSVVGMAPSHYRALHTG</sequence>
<protein>
    <submittedName>
        <fullName evidence="9">AraC family transcriptional regulator</fullName>
    </submittedName>
</protein>
<name>A0A6G6ITC0_PSENT</name>
<dbReference type="Pfam" id="PF12833">
    <property type="entry name" value="HTH_18"/>
    <property type="match status" value="1"/>
</dbReference>
<dbReference type="GeneID" id="300411209"/>
<accession>A0A6G6ITC0</accession>
<dbReference type="InterPro" id="IPR009057">
    <property type="entry name" value="Homeodomain-like_sf"/>
</dbReference>
<proteinExistence type="predicted"/>
<dbReference type="GO" id="GO:0003700">
    <property type="term" value="F:DNA-binding transcription factor activity"/>
    <property type="evidence" value="ECO:0007669"/>
    <property type="project" value="InterPro"/>
</dbReference>